<proteinExistence type="predicted"/>
<protein>
    <submittedName>
        <fullName evidence="6">RTX toxin</fullName>
    </submittedName>
</protein>
<dbReference type="GO" id="GO:0005576">
    <property type="term" value="C:extracellular region"/>
    <property type="evidence" value="ECO:0007669"/>
    <property type="project" value="UniProtKB-SubCell"/>
</dbReference>
<dbReference type="InterPro" id="IPR018511">
    <property type="entry name" value="Hemolysin-typ_Ca-bd_CS"/>
</dbReference>
<dbReference type="AlphaFoldDB" id="A0A3N2RKR9"/>
<evidence type="ECO:0000256" key="1">
    <source>
        <dbReference type="ARBA" id="ARBA00004613"/>
    </source>
</evidence>
<feature type="non-terminal residue" evidence="6">
    <location>
        <position position="1"/>
    </location>
</feature>
<feature type="compositionally biased region" description="Polar residues" evidence="4">
    <location>
        <begin position="82"/>
        <end position="91"/>
    </location>
</feature>
<dbReference type="PROSITE" id="PS00330">
    <property type="entry name" value="HEMOLYSIN_CALCIUM"/>
    <property type="match status" value="1"/>
</dbReference>
<dbReference type="Proteomes" id="UP000268051">
    <property type="component" value="Unassembled WGS sequence"/>
</dbReference>
<name>A0A3N2RKR9_9ENTR</name>
<organism evidence="6 7">
    <name type="scientific">Kluyvera ascorbata</name>
    <dbReference type="NCBI Taxonomy" id="51288"/>
    <lineage>
        <taxon>Bacteria</taxon>
        <taxon>Pseudomonadati</taxon>
        <taxon>Pseudomonadota</taxon>
        <taxon>Gammaproteobacteria</taxon>
        <taxon>Enterobacterales</taxon>
        <taxon>Enterobacteriaceae</taxon>
        <taxon>Kluyvera</taxon>
    </lineage>
</organism>
<comment type="subcellular location">
    <subcellularLocation>
        <location evidence="1">Secreted</location>
    </subcellularLocation>
</comment>
<reference evidence="6 7" key="1">
    <citation type="submission" date="2018-10" db="EMBL/GenBank/DDBJ databases">
        <title>Horizontal transference of carbapenem resistance between Klebsiella pneumoniae and Kluyvera ascorbata during abdominal infection: a case report.</title>
        <authorList>
            <person name="Raro O.H.F."/>
            <person name="Lima-Morales D."/>
            <person name="Barth A.L."/>
            <person name="Paim T.G.S."/>
            <person name="Mott M.P."/>
            <person name="Riche C.V.W."/>
            <person name="Teixeira U.F."/>
            <person name="Waechter F."/>
            <person name="Dias C.A.G."/>
        </authorList>
    </citation>
    <scope>NUCLEOTIDE SEQUENCE [LARGE SCALE GENOMIC DNA]</scope>
    <source>
        <strain evidence="6 7">OT2</strain>
    </source>
</reference>
<evidence type="ECO:0000256" key="2">
    <source>
        <dbReference type="ARBA" id="ARBA00022525"/>
    </source>
</evidence>
<dbReference type="GO" id="GO:0005509">
    <property type="term" value="F:calcium ion binding"/>
    <property type="evidence" value="ECO:0007669"/>
    <property type="project" value="InterPro"/>
</dbReference>
<evidence type="ECO:0000256" key="3">
    <source>
        <dbReference type="ARBA" id="ARBA00022837"/>
    </source>
</evidence>
<keyword evidence="3" id="KW-0106">Calcium</keyword>
<dbReference type="Pfam" id="PF00353">
    <property type="entry name" value="HemolysinCabind"/>
    <property type="match status" value="2"/>
</dbReference>
<comment type="caution">
    <text evidence="6">The sequence shown here is derived from an EMBL/GenBank/DDBJ whole genome shotgun (WGS) entry which is preliminary data.</text>
</comment>
<dbReference type="PRINTS" id="PR00313">
    <property type="entry name" value="CABNDNGRPT"/>
</dbReference>
<dbReference type="InterPro" id="IPR011049">
    <property type="entry name" value="Serralysin-like_metalloprot_C"/>
</dbReference>
<dbReference type="Pfam" id="PF06594">
    <property type="entry name" value="HCBP_related"/>
    <property type="match status" value="2"/>
</dbReference>
<dbReference type="InterPro" id="IPR010566">
    <property type="entry name" value="Haemolys_ca-bd"/>
</dbReference>
<dbReference type="RefSeq" id="WP_281274816.1">
    <property type="nucleotide sequence ID" value="NZ_RHFN01000108.1"/>
</dbReference>
<dbReference type="SUPFAM" id="SSF51120">
    <property type="entry name" value="beta-Roll"/>
    <property type="match status" value="1"/>
</dbReference>
<dbReference type="PANTHER" id="PTHR38340:SF1">
    <property type="entry name" value="S-LAYER PROTEIN"/>
    <property type="match status" value="1"/>
</dbReference>
<dbReference type="Gene3D" id="2.150.10.10">
    <property type="entry name" value="Serralysin-like metalloprotease, C-terminal"/>
    <property type="match status" value="1"/>
</dbReference>
<dbReference type="EMBL" id="RHFN01000108">
    <property type="protein sequence ID" value="ROU08065.1"/>
    <property type="molecule type" value="Genomic_DNA"/>
</dbReference>
<accession>A0A3N2RKR9</accession>
<feature type="non-terminal residue" evidence="6">
    <location>
        <position position="223"/>
    </location>
</feature>
<feature type="domain" description="Haemolysin-type calcium binding-related" evidence="5">
    <location>
        <begin position="1"/>
        <end position="33"/>
    </location>
</feature>
<dbReference type="InterPro" id="IPR050557">
    <property type="entry name" value="RTX_toxin/Mannuronan_C5-epim"/>
</dbReference>
<feature type="region of interest" description="Disordered" evidence="4">
    <location>
        <begin position="77"/>
        <end position="96"/>
    </location>
</feature>
<dbReference type="PANTHER" id="PTHR38340">
    <property type="entry name" value="S-LAYER PROTEIN"/>
    <property type="match status" value="1"/>
</dbReference>
<sequence length="223" mass="24119">DSIWLKNYFAYEGNRYRVEEIVFADGTVWDVATVKAMLVAGTDEAQSLTAYSPGTEIHAGGGDDKLYGDKGADRLYGDEGNDTLSGDSGNDTLVGGSGNDKLTGDYGSDTYLFNAGDGQDTIIEDMSYSNDVDRLVLGDGLLTENTILQRSGDNLMISFRDSTDSIWLKNYFAYEGNRYRVEEIVFADGTVWDVATVKAMLVAGTDEAQSLTAYSPGTEIHAG</sequence>
<evidence type="ECO:0000256" key="4">
    <source>
        <dbReference type="SAM" id="MobiDB-lite"/>
    </source>
</evidence>
<feature type="domain" description="Haemolysin-type calcium binding-related" evidence="5">
    <location>
        <begin position="154"/>
        <end position="196"/>
    </location>
</feature>
<evidence type="ECO:0000313" key="7">
    <source>
        <dbReference type="Proteomes" id="UP000268051"/>
    </source>
</evidence>
<dbReference type="InterPro" id="IPR001343">
    <property type="entry name" value="Hemolysn_Ca-bd"/>
</dbReference>
<evidence type="ECO:0000259" key="5">
    <source>
        <dbReference type="Pfam" id="PF06594"/>
    </source>
</evidence>
<evidence type="ECO:0000313" key="6">
    <source>
        <dbReference type="EMBL" id="ROU08065.1"/>
    </source>
</evidence>
<keyword evidence="2" id="KW-0964">Secreted</keyword>
<gene>
    <name evidence="6" type="ORF">EB837_26455</name>
</gene>